<evidence type="ECO:0000256" key="5">
    <source>
        <dbReference type="ARBA" id="ARBA00023004"/>
    </source>
</evidence>
<dbReference type="InterPro" id="IPR036396">
    <property type="entry name" value="Cyt_P450_sf"/>
</dbReference>
<keyword evidence="5" id="KW-0408">Iron</keyword>
<dbReference type="InterPro" id="IPR002401">
    <property type="entry name" value="Cyt_P450_E_grp-I"/>
</dbReference>
<dbReference type="SUPFAM" id="SSF48264">
    <property type="entry name" value="Cytochrome P450"/>
    <property type="match status" value="1"/>
</dbReference>
<dbReference type="Gene3D" id="1.10.630.10">
    <property type="entry name" value="Cytochrome P450"/>
    <property type="match status" value="1"/>
</dbReference>
<dbReference type="PANTHER" id="PTHR24305">
    <property type="entry name" value="CYTOCHROME P450"/>
    <property type="match status" value="1"/>
</dbReference>
<dbReference type="Pfam" id="PF00067">
    <property type="entry name" value="p450"/>
    <property type="match status" value="1"/>
</dbReference>
<comment type="cofactor">
    <cofactor evidence="1">
        <name>heme</name>
        <dbReference type="ChEBI" id="CHEBI:30413"/>
    </cofactor>
</comment>
<comment type="caution">
    <text evidence="8">The sequence shown here is derived from an EMBL/GenBank/DDBJ whole genome shotgun (WGS) entry which is preliminary data.</text>
</comment>
<accession>A0ABR4JN35</accession>
<keyword evidence="7" id="KW-0472">Membrane</keyword>
<sequence>MDGHFLHPILAEIHKPFNTLVTVTIPALAALVVHGASQFYEPPANLVLASALILPPSAVIALKDGWTVNTQDALSALALFLAVFTATLALSMSFYRVFVHRLRRFPGPLSCKLSMWSWLLADWKGTRFQQIQKMHQRWGDHVRIGPREISVADPDALVAIYGPTGPGAKATRGPWYGAQAITPNVYSLQAEPKISDHNRRRRDWDPAFSIKALESYEPNILRNASLLIEQLERLAIMTAAGDGGTLDIKEALLWFGFDVMGELGFGRSFGTLAEAKTSRLVYLVEFGVRLMNVVGNVPYLTAMFRMLPSPLREFDLWLADALDWRIRKAEKREREREVVEKEEADVFSYLLGERGKHHRRLRKPELHQDCMLMVVAGSDTTSNALAFTIFELATKPALVQRLREEIDRLFPDGAAAIADFRKLRDDAPLLNACLNEALRLWPPVPSGLQRLTTVPMVLPQGVTIPANTIISTHCFTMHRDPRNFYKPDDYIPDRWIPSRQ</sequence>
<evidence type="ECO:0000256" key="3">
    <source>
        <dbReference type="ARBA" id="ARBA00022723"/>
    </source>
</evidence>
<feature type="transmembrane region" description="Helical" evidence="7">
    <location>
        <begin position="74"/>
        <end position="95"/>
    </location>
</feature>
<evidence type="ECO:0000313" key="8">
    <source>
        <dbReference type="EMBL" id="KAL2841034.1"/>
    </source>
</evidence>
<feature type="transmembrane region" description="Helical" evidence="7">
    <location>
        <begin position="20"/>
        <end position="37"/>
    </location>
</feature>
<feature type="transmembrane region" description="Helical" evidence="7">
    <location>
        <begin position="44"/>
        <end position="62"/>
    </location>
</feature>
<keyword evidence="9" id="KW-1185">Reference proteome</keyword>
<evidence type="ECO:0000256" key="2">
    <source>
        <dbReference type="ARBA" id="ARBA00010617"/>
    </source>
</evidence>
<name>A0ABR4JN35_9EURO</name>
<dbReference type="EMBL" id="JBFXLU010000114">
    <property type="protein sequence ID" value="KAL2841034.1"/>
    <property type="molecule type" value="Genomic_DNA"/>
</dbReference>
<dbReference type="InterPro" id="IPR001128">
    <property type="entry name" value="Cyt_P450"/>
</dbReference>
<keyword evidence="7" id="KW-1133">Transmembrane helix</keyword>
<evidence type="ECO:0000313" key="9">
    <source>
        <dbReference type="Proteomes" id="UP001610446"/>
    </source>
</evidence>
<proteinExistence type="inferred from homology"/>
<dbReference type="Proteomes" id="UP001610446">
    <property type="component" value="Unassembled WGS sequence"/>
</dbReference>
<evidence type="ECO:0000256" key="7">
    <source>
        <dbReference type="SAM" id="Phobius"/>
    </source>
</evidence>
<dbReference type="PANTHER" id="PTHR24305:SF187">
    <property type="entry name" value="P450, PUTATIVE (EUROFUNG)-RELATED"/>
    <property type="match status" value="1"/>
</dbReference>
<protein>
    <submittedName>
        <fullName evidence="8">Cytochrome P450</fullName>
    </submittedName>
</protein>
<dbReference type="PRINTS" id="PR00385">
    <property type="entry name" value="P450"/>
</dbReference>
<dbReference type="PRINTS" id="PR00463">
    <property type="entry name" value="EP450I"/>
</dbReference>
<organism evidence="8 9">
    <name type="scientific">Aspergillus pseudoustus</name>
    <dbReference type="NCBI Taxonomy" id="1810923"/>
    <lineage>
        <taxon>Eukaryota</taxon>
        <taxon>Fungi</taxon>
        <taxon>Dikarya</taxon>
        <taxon>Ascomycota</taxon>
        <taxon>Pezizomycotina</taxon>
        <taxon>Eurotiomycetes</taxon>
        <taxon>Eurotiomycetidae</taxon>
        <taxon>Eurotiales</taxon>
        <taxon>Aspergillaceae</taxon>
        <taxon>Aspergillus</taxon>
        <taxon>Aspergillus subgen. Nidulantes</taxon>
    </lineage>
</organism>
<keyword evidence="3" id="KW-0479">Metal-binding</keyword>
<gene>
    <name evidence="8" type="ORF">BJY01DRAFT_249743</name>
</gene>
<evidence type="ECO:0000256" key="6">
    <source>
        <dbReference type="ARBA" id="ARBA00023033"/>
    </source>
</evidence>
<keyword evidence="7" id="KW-0812">Transmembrane</keyword>
<evidence type="ECO:0000256" key="1">
    <source>
        <dbReference type="ARBA" id="ARBA00001971"/>
    </source>
</evidence>
<evidence type="ECO:0000256" key="4">
    <source>
        <dbReference type="ARBA" id="ARBA00023002"/>
    </source>
</evidence>
<keyword evidence="6" id="KW-0503">Monooxygenase</keyword>
<reference evidence="8 9" key="1">
    <citation type="submission" date="2024-07" db="EMBL/GenBank/DDBJ databases">
        <title>Section-level genome sequencing and comparative genomics of Aspergillus sections Usti and Cavernicolus.</title>
        <authorList>
            <consortium name="Lawrence Berkeley National Laboratory"/>
            <person name="Nybo J.L."/>
            <person name="Vesth T.C."/>
            <person name="Theobald S."/>
            <person name="Frisvad J.C."/>
            <person name="Larsen T.O."/>
            <person name="Kjaerboelling I."/>
            <person name="Rothschild-Mancinelli K."/>
            <person name="Lyhne E.K."/>
            <person name="Kogle M.E."/>
            <person name="Barry K."/>
            <person name="Clum A."/>
            <person name="Na H."/>
            <person name="Ledsgaard L."/>
            <person name="Lin J."/>
            <person name="Lipzen A."/>
            <person name="Kuo A."/>
            <person name="Riley R."/>
            <person name="Mondo S."/>
            <person name="Labutti K."/>
            <person name="Haridas S."/>
            <person name="Pangalinan J."/>
            <person name="Salamov A.A."/>
            <person name="Simmons B.A."/>
            <person name="Magnuson J.K."/>
            <person name="Chen J."/>
            <person name="Drula E."/>
            <person name="Henrissat B."/>
            <person name="Wiebenga A."/>
            <person name="Lubbers R.J."/>
            <person name="Gomes A.C."/>
            <person name="Makela M.R."/>
            <person name="Stajich J."/>
            <person name="Grigoriev I.V."/>
            <person name="Mortensen U.H."/>
            <person name="De Vries R.P."/>
            <person name="Baker S.E."/>
            <person name="Andersen M.R."/>
        </authorList>
    </citation>
    <scope>NUCLEOTIDE SEQUENCE [LARGE SCALE GENOMIC DNA]</scope>
    <source>
        <strain evidence="8 9">CBS 123904</strain>
    </source>
</reference>
<dbReference type="InterPro" id="IPR050121">
    <property type="entry name" value="Cytochrome_P450_monoxygenase"/>
</dbReference>
<comment type="similarity">
    <text evidence="2">Belongs to the cytochrome P450 family.</text>
</comment>
<keyword evidence="4" id="KW-0560">Oxidoreductase</keyword>